<sequence length="154" mass="16342">MSQIEQRLAALGLELPTPPVPIANFVPWTQQGSMVFLAGQVCEWNGSVPYVGKLGRDFVLDEGVRAARLCALNLLACLKLACDGDLDRVRRCVRVGGFVNCAPEYEFVPAVINGASDLFVAVLGDAGRHARTAVGVASLPRCAAVEADAIFEIG</sequence>
<dbReference type="InterPro" id="IPR013813">
    <property type="entry name" value="Endoribo_LPSP/chorism_mut-like"/>
</dbReference>
<dbReference type="SUPFAM" id="SSF55298">
    <property type="entry name" value="YjgF-like"/>
    <property type="match status" value="1"/>
</dbReference>
<protein>
    <submittedName>
        <fullName evidence="2">RidA family protein</fullName>
    </submittedName>
</protein>
<dbReference type="Proteomes" id="UP001500547">
    <property type="component" value="Unassembled WGS sequence"/>
</dbReference>
<dbReference type="Pfam" id="PF14588">
    <property type="entry name" value="YjgF_endoribonc"/>
    <property type="match status" value="1"/>
</dbReference>
<evidence type="ECO:0000313" key="3">
    <source>
        <dbReference type="Proteomes" id="UP001500547"/>
    </source>
</evidence>
<comment type="caution">
    <text evidence="2">The sequence shown here is derived from an EMBL/GenBank/DDBJ whole genome shotgun (WGS) entry which is preliminary data.</text>
</comment>
<dbReference type="PANTHER" id="PTHR43760">
    <property type="entry name" value="ENDORIBONUCLEASE-RELATED"/>
    <property type="match status" value="1"/>
</dbReference>
<dbReference type="PANTHER" id="PTHR43760:SF1">
    <property type="entry name" value="ENDORIBONUCLEASE L-PSP_CHORISMATE MUTASE-LIKE DOMAIN-CONTAINING PROTEIN"/>
    <property type="match status" value="1"/>
</dbReference>
<dbReference type="Gene3D" id="3.30.1330.40">
    <property type="entry name" value="RutC-like"/>
    <property type="match status" value="1"/>
</dbReference>
<feature type="domain" description="Endoribonuclease L-PSP/chorismate mutase-like" evidence="1">
    <location>
        <begin position="5"/>
        <end position="134"/>
    </location>
</feature>
<accession>A0ABP9QS00</accession>
<dbReference type="CDD" id="cd02199">
    <property type="entry name" value="YjgF_YER057c_UK114_like_1"/>
    <property type="match status" value="1"/>
</dbReference>
<dbReference type="EMBL" id="BAABLD010000008">
    <property type="protein sequence ID" value="GAA5166436.1"/>
    <property type="molecule type" value="Genomic_DNA"/>
</dbReference>
<evidence type="ECO:0000259" key="1">
    <source>
        <dbReference type="Pfam" id="PF14588"/>
    </source>
</evidence>
<dbReference type="RefSeq" id="WP_345533160.1">
    <property type="nucleotide sequence ID" value="NZ_BAABLD010000008.1"/>
</dbReference>
<reference evidence="3" key="1">
    <citation type="journal article" date="2019" name="Int. J. Syst. Evol. Microbiol.">
        <title>The Global Catalogue of Microorganisms (GCM) 10K type strain sequencing project: providing services to taxonomists for standard genome sequencing and annotation.</title>
        <authorList>
            <consortium name="The Broad Institute Genomics Platform"/>
            <consortium name="The Broad Institute Genome Sequencing Center for Infectious Disease"/>
            <person name="Wu L."/>
            <person name="Ma J."/>
        </authorList>
    </citation>
    <scope>NUCLEOTIDE SEQUENCE [LARGE SCALE GENOMIC DNA]</scope>
    <source>
        <strain evidence="3">JCM 18715</strain>
    </source>
</reference>
<dbReference type="InterPro" id="IPR035959">
    <property type="entry name" value="RutC-like_sf"/>
</dbReference>
<proteinExistence type="predicted"/>
<name>A0ABP9QS00_9RHOO</name>
<keyword evidence="3" id="KW-1185">Reference proteome</keyword>
<gene>
    <name evidence="2" type="ORF">GCM10025770_23570</name>
</gene>
<evidence type="ECO:0000313" key="2">
    <source>
        <dbReference type="EMBL" id="GAA5166436.1"/>
    </source>
</evidence>
<organism evidence="2 3">
    <name type="scientific">Viridibacterium curvum</name>
    <dbReference type="NCBI Taxonomy" id="1101404"/>
    <lineage>
        <taxon>Bacteria</taxon>
        <taxon>Pseudomonadati</taxon>
        <taxon>Pseudomonadota</taxon>
        <taxon>Betaproteobacteria</taxon>
        <taxon>Rhodocyclales</taxon>
        <taxon>Rhodocyclaceae</taxon>
        <taxon>Viridibacterium</taxon>
    </lineage>
</organism>